<dbReference type="Pfam" id="PF08246">
    <property type="entry name" value="Inhibitor_I29"/>
    <property type="match status" value="1"/>
</dbReference>
<keyword evidence="3" id="KW-0378">Hydrolase</keyword>
<dbReference type="Pfam" id="PF00112">
    <property type="entry name" value="Peptidase_C1"/>
    <property type="match status" value="1"/>
</dbReference>
<dbReference type="PRINTS" id="PR00705">
    <property type="entry name" value="PAPAIN"/>
</dbReference>
<evidence type="ECO:0000256" key="3">
    <source>
        <dbReference type="ARBA" id="ARBA00022801"/>
    </source>
</evidence>
<dbReference type="PANTHER" id="PTHR12411">
    <property type="entry name" value="CYSTEINE PROTEASE FAMILY C1-RELATED"/>
    <property type="match status" value="1"/>
</dbReference>
<dbReference type="InterPro" id="IPR038765">
    <property type="entry name" value="Papain-like_cys_pep_sf"/>
</dbReference>
<dbReference type="InterPro" id="IPR000169">
    <property type="entry name" value="Pept_cys_AS"/>
</dbReference>
<dbReference type="SUPFAM" id="SSF54001">
    <property type="entry name" value="Cysteine proteinases"/>
    <property type="match status" value="1"/>
</dbReference>
<dbReference type="FunFam" id="3.90.70.10:FF:000332">
    <property type="entry name" value="Cathepsin L1"/>
    <property type="match status" value="1"/>
</dbReference>
<name>A0A9P0BGC1_BRAAE</name>
<evidence type="ECO:0000256" key="6">
    <source>
        <dbReference type="ARBA" id="ARBA00023157"/>
    </source>
</evidence>
<accession>A0A9P0BGC1</accession>
<dbReference type="AlphaFoldDB" id="A0A9P0BGC1"/>
<feature type="domain" description="Peptidase C1A papain C-terminal" evidence="8">
    <location>
        <begin position="109"/>
        <end position="322"/>
    </location>
</feature>
<sequence length="327" mass="37493">MKVFIIILVLAFVAANGYNVKREWEEFKITYNKKYENSLEENFRFTIFSKNLKNIQKQYSGNKKTWKMTVNKFSDMTFKEFSRKRNLTPTDTSKIKNIPVFQSRDNIPVPDSWDWREQGAMNPILDQGFCGACYAFTAAAVLETAYYKLTNEKLRLSVQHIIDCSKEYDNKGCVSGLASRAFDFIKDNGINFWEAYPYTGEQGECQAKEENNAPLKVVSYERIPQGDEESLKRAVYLQGAIGVSISVTDNLKQYQGNILHDPVCTNHTNHAVALVGYGTEDGEDYWLLKNTWGKNWGEDGYFKLPRNSDNNCGIAMWALFPIISVNQ</sequence>
<protein>
    <submittedName>
        <fullName evidence="10">Uncharacterized protein</fullName>
    </submittedName>
</protein>
<gene>
    <name evidence="10" type="ORF">MELIAE_LOCUS10934</name>
</gene>
<reference evidence="10" key="1">
    <citation type="submission" date="2021-12" db="EMBL/GenBank/DDBJ databases">
        <authorList>
            <person name="King R."/>
        </authorList>
    </citation>
    <scope>NUCLEOTIDE SEQUENCE</scope>
</reference>
<evidence type="ECO:0000259" key="8">
    <source>
        <dbReference type="SMART" id="SM00645"/>
    </source>
</evidence>
<dbReference type="InterPro" id="IPR000668">
    <property type="entry name" value="Peptidase_C1A_C"/>
</dbReference>
<evidence type="ECO:0000256" key="7">
    <source>
        <dbReference type="SAM" id="SignalP"/>
    </source>
</evidence>
<keyword evidence="2" id="KW-0645">Protease</keyword>
<organism evidence="10 11">
    <name type="scientific">Brassicogethes aeneus</name>
    <name type="common">Rape pollen beetle</name>
    <name type="synonym">Meligethes aeneus</name>
    <dbReference type="NCBI Taxonomy" id="1431903"/>
    <lineage>
        <taxon>Eukaryota</taxon>
        <taxon>Metazoa</taxon>
        <taxon>Ecdysozoa</taxon>
        <taxon>Arthropoda</taxon>
        <taxon>Hexapoda</taxon>
        <taxon>Insecta</taxon>
        <taxon>Pterygota</taxon>
        <taxon>Neoptera</taxon>
        <taxon>Endopterygota</taxon>
        <taxon>Coleoptera</taxon>
        <taxon>Polyphaga</taxon>
        <taxon>Cucujiformia</taxon>
        <taxon>Nitidulidae</taxon>
        <taxon>Meligethinae</taxon>
        <taxon>Brassicogethes</taxon>
    </lineage>
</organism>
<evidence type="ECO:0000256" key="5">
    <source>
        <dbReference type="ARBA" id="ARBA00023145"/>
    </source>
</evidence>
<feature type="signal peptide" evidence="7">
    <location>
        <begin position="1"/>
        <end position="17"/>
    </location>
</feature>
<proteinExistence type="inferred from homology"/>
<evidence type="ECO:0000259" key="9">
    <source>
        <dbReference type="SMART" id="SM00848"/>
    </source>
</evidence>
<dbReference type="InterPro" id="IPR039417">
    <property type="entry name" value="Peptidase_C1A_papain-like"/>
</dbReference>
<dbReference type="Proteomes" id="UP001154078">
    <property type="component" value="Chromosome 7"/>
</dbReference>
<dbReference type="PROSITE" id="PS00640">
    <property type="entry name" value="THIOL_PROTEASE_ASN"/>
    <property type="match status" value="1"/>
</dbReference>
<comment type="similarity">
    <text evidence="1">Belongs to the peptidase C1 family.</text>
</comment>
<dbReference type="GO" id="GO:0008234">
    <property type="term" value="F:cysteine-type peptidase activity"/>
    <property type="evidence" value="ECO:0007669"/>
    <property type="project" value="UniProtKB-KW"/>
</dbReference>
<dbReference type="SMART" id="SM00848">
    <property type="entry name" value="Inhibitor_I29"/>
    <property type="match status" value="1"/>
</dbReference>
<evidence type="ECO:0000256" key="2">
    <source>
        <dbReference type="ARBA" id="ARBA00022670"/>
    </source>
</evidence>
<feature type="chain" id="PRO_5040273014" evidence="7">
    <location>
        <begin position="18"/>
        <end position="327"/>
    </location>
</feature>
<dbReference type="CDD" id="cd02248">
    <property type="entry name" value="Peptidase_C1A"/>
    <property type="match status" value="1"/>
</dbReference>
<dbReference type="EMBL" id="OV121138">
    <property type="protein sequence ID" value="CAH0561395.1"/>
    <property type="molecule type" value="Genomic_DNA"/>
</dbReference>
<dbReference type="GO" id="GO:0006508">
    <property type="term" value="P:proteolysis"/>
    <property type="evidence" value="ECO:0007669"/>
    <property type="project" value="UniProtKB-KW"/>
</dbReference>
<evidence type="ECO:0000313" key="10">
    <source>
        <dbReference type="EMBL" id="CAH0561395.1"/>
    </source>
</evidence>
<evidence type="ECO:0000313" key="11">
    <source>
        <dbReference type="Proteomes" id="UP001154078"/>
    </source>
</evidence>
<dbReference type="Gene3D" id="3.90.70.10">
    <property type="entry name" value="Cysteine proteinases"/>
    <property type="match status" value="1"/>
</dbReference>
<dbReference type="InterPro" id="IPR013128">
    <property type="entry name" value="Peptidase_C1A"/>
</dbReference>
<feature type="domain" description="Cathepsin propeptide inhibitor" evidence="9">
    <location>
        <begin position="24"/>
        <end position="81"/>
    </location>
</feature>
<dbReference type="OrthoDB" id="10253408at2759"/>
<evidence type="ECO:0000256" key="1">
    <source>
        <dbReference type="ARBA" id="ARBA00008455"/>
    </source>
</evidence>
<keyword evidence="7" id="KW-0732">Signal</keyword>
<evidence type="ECO:0000256" key="4">
    <source>
        <dbReference type="ARBA" id="ARBA00022807"/>
    </source>
</evidence>
<keyword evidence="4" id="KW-0788">Thiol protease</keyword>
<dbReference type="PROSITE" id="PS00639">
    <property type="entry name" value="THIOL_PROTEASE_HIS"/>
    <property type="match status" value="1"/>
</dbReference>
<dbReference type="InterPro" id="IPR025661">
    <property type="entry name" value="Pept_asp_AS"/>
</dbReference>
<dbReference type="PROSITE" id="PS00139">
    <property type="entry name" value="THIOL_PROTEASE_CYS"/>
    <property type="match status" value="1"/>
</dbReference>
<dbReference type="InterPro" id="IPR025660">
    <property type="entry name" value="Pept_his_AS"/>
</dbReference>
<dbReference type="SMART" id="SM00645">
    <property type="entry name" value="Pept_C1"/>
    <property type="match status" value="1"/>
</dbReference>
<dbReference type="InterPro" id="IPR013201">
    <property type="entry name" value="Prot_inhib_I29"/>
</dbReference>
<keyword evidence="5" id="KW-0865">Zymogen</keyword>
<keyword evidence="11" id="KW-1185">Reference proteome</keyword>
<keyword evidence="6" id="KW-1015">Disulfide bond</keyword>